<reference evidence="1 2" key="1">
    <citation type="submission" date="2016-10" db="EMBL/GenBank/DDBJ databases">
        <authorList>
            <person name="de Groot N.N."/>
        </authorList>
    </citation>
    <scope>NUCLEOTIDE SEQUENCE [LARGE SCALE GENOMIC DNA]</scope>
    <source>
        <strain evidence="1 2">DSM 12992</strain>
    </source>
</reference>
<dbReference type="Proteomes" id="UP000199263">
    <property type="component" value="Unassembled WGS sequence"/>
</dbReference>
<proteinExistence type="predicted"/>
<keyword evidence="2" id="KW-1185">Reference proteome</keyword>
<evidence type="ECO:0008006" key="3">
    <source>
        <dbReference type="Google" id="ProtNLM"/>
    </source>
</evidence>
<dbReference type="OrthoDB" id="1929823at2"/>
<dbReference type="STRING" id="119641.SAMN05421842_10762"/>
<organism evidence="1 2">
    <name type="scientific">Clostridium uliginosum</name>
    <dbReference type="NCBI Taxonomy" id="119641"/>
    <lineage>
        <taxon>Bacteria</taxon>
        <taxon>Bacillati</taxon>
        <taxon>Bacillota</taxon>
        <taxon>Clostridia</taxon>
        <taxon>Eubacteriales</taxon>
        <taxon>Clostridiaceae</taxon>
        <taxon>Clostridium</taxon>
    </lineage>
</organism>
<protein>
    <recommendedName>
        <fullName evidence="3">Spore germination protein gerPA/gerPF</fullName>
    </recommendedName>
</protein>
<sequence>MKGLIIDSTYKEDIVIGKQTINTIVPCNNLSNNTTNGIGSDLNNISSNYISHTNKNDKYNTYSIVDYL</sequence>
<accession>A0A1I1L3Q5</accession>
<evidence type="ECO:0000313" key="1">
    <source>
        <dbReference type="EMBL" id="SFC67717.1"/>
    </source>
</evidence>
<gene>
    <name evidence="1" type="ORF">SAMN05421842_10762</name>
</gene>
<evidence type="ECO:0000313" key="2">
    <source>
        <dbReference type="Proteomes" id="UP000199263"/>
    </source>
</evidence>
<dbReference type="RefSeq" id="WP_090089880.1">
    <property type="nucleotide sequence ID" value="NZ_FOMG01000007.1"/>
</dbReference>
<dbReference type="EMBL" id="FOMG01000007">
    <property type="protein sequence ID" value="SFC67717.1"/>
    <property type="molecule type" value="Genomic_DNA"/>
</dbReference>
<name>A0A1I1L3Q5_9CLOT</name>
<dbReference type="AlphaFoldDB" id="A0A1I1L3Q5"/>